<evidence type="ECO:0000259" key="4">
    <source>
        <dbReference type="Pfam" id="PF00139"/>
    </source>
</evidence>
<dbReference type="Pfam" id="PF00139">
    <property type="entry name" value="Lectin_legB"/>
    <property type="match status" value="1"/>
</dbReference>
<protein>
    <recommendedName>
        <fullName evidence="4">Legume lectin domain-containing protein</fullName>
    </recommendedName>
</protein>
<dbReference type="AlphaFoldDB" id="A0A7J9EDX8"/>
<dbReference type="SUPFAM" id="SSF49899">
    <property type="entry name" value="Concanavalin A-like lectins/glucanases"/>
    <property type="match status" value="1"/>
</dbReference>
<evidence type="ECO:0000256" key="1">
    <source>
        <dbReference type="ARBA" id="ARBA00007606"/>
    </source>
</evidence>
<evidence type="ECO:0000313" key="5">
    <source>
        <dbReference type="EMBL" id="MBA0771243.1"/>
    </source>
</evidence>
<dbReference type="EMBL" id="JABEZW010000007">
    <property type="protein sequence ID" value="MBA0771243.1"/>
    <property type="molecule type" value="Genomic_DNA"/>
</dbReference>
<keyword evidence="3" id="KW-0812">Transmembrane</keyword>
<feature type="domain" description="Legume lectin" evidence="4">
    <location>
        <begin position="6"/>
        <end position="54"/>
    </location>
</feature>
<feature type="transmembrane region" description="Helical" evidence="3">
    <location>
        <begin position="105"/>
        <end position="128"/>
    </location>
</feature>
<sequence length="150" mass="16745">MVLLNQASVVVVEFDTRKSNEQDIDGNHIGLNINIIQSTNQVSLSNYDVNISAGGQDLRPVDLSTYLSQKVFMGFFGSANNETELNRVKSWAFSDTDFGGNGNQLWVWIMVPVASVCILVGVAICLCMRRVYKEDRFSGSWCSTSREHRT</sequence>
<dbReference type="PANTHER" id="PTHR32401:SF53">
    <property type="entry name" value="LEGUME LECTIN DOMAIN-CONTAINING PROTEIN"/>
    <property type="match status" value="1"/>
</dbReference>
<dbReference type="Gene3D" id="2.60.120.200">
    <property type="match status" value="2"/>
</dbReference>
<gene>
    <name evidence="5" type="ORF">Gotri_019732</name>
</gene>
<dbReference type="InterPro" id="IPR001220">
    <property type="entry name" value="Legume_lectin_dom"/>
</dbReference>
<dbReference type="InterPro" id="IPR050258">
    <property type="entry name" value="Leguminous_Lectin"/>
</dbReference>
<reference evidence="5 6" key="1">
    <citation type="journal article" date="2019" name="Genome Biol. Evol.">
        <title>Insights into the evolution of the New World diploid cottons (Gossypium, subgenus Houzingenia) based on genome sequencing.</title>
        <authorList>
            <person name="Grover C.E."/>
            <person name="Arick M.A. 2nd"/>
            <person name="Thrash A."/>
            <person name="Conover J.L."/>
            <person name="Sanders W.S."/>
            <person name="Peterson D.G."/>
            <person name="Frelichowski J.E."/>
            <person name="Scheffler J.A."/>
            <person name="Scheffler B.E."/>
            <person name="Wendel J.F."/>
        </authorList>
    </citation>
    <scope>NUCLEOTIDE SEQUENCE [LARGE SCALE GENOMIC DNA]</scope>
    <source>
        <strain evidence="5">8</strain>
        <tissue evidence="5">Leaf</tissue>
    </source>
</reference>
<evidence type="ECO:0000313" key="6">
    <source>
        <dbReference type="Proteomes" id="UP000593568"/>
    </source>
</evidence>
<evidence type="ECO:0000256" key="3">
    <source>
        <dbReference type="SAM" id="Phobius"/>
    </source>
</evidence>
<keyword evidence="2" id="KW-0430">Lectin</keyword>
<comment type="similarity">
    <text evidence="1">Belongs to the leguminous lectin family.</text>
</comment>
<proteinExistence type="inferred from homology"/>
<dbReference type="InterPro" id="IPR013320">
    <property type="entry name" value="ConA-like_dom_sf"/>
</dbReference>
<keyword evidence="6" id="KW-1185">Reference proteome</keyword>
<comment type="caution">
    <text evidence="5">The sequence shown here is derived from an EMBL/GenBank/DDBJ whole genome shotgun (WGS) entry which is preliminary data.</text>
</comment>
<accession>A0A7J9EDX8</accession>
<keyword evidence="3" id="KW-1133">Transmembrane helix</keyword>
<dbReference type="GO" id="GO:0030246">
    <property type="term" value="F:carbohydrate binding"/>
    <property type="evidence" value="ECO:0007669"/>
    <property type="project" value="UniProtKB-KW"/>
</dbReference>
<dbReference type="Proteomes" id="UP000593568">
    <property type="component" value="Unassembled WGS sequence"/>
</dbReference>
<evidence type="ECO:0000256" key="2">
    <source>
        <dbReference type="ARBA" id="ARBA00022734"/>
    </source>
</evidence>
<organism evidence="5 6">
    <name type="scientific">Gossypium trilobum</name>
    <dbReference type="NCBI Taxonomy" id="34281"/>
    <lineage>
        <taxon>Eukaryota</taxon>
        <taxon>Viridiplantae</taxon>
        <taxon>Streptophyta</taxon>
        <taxon>Embryophyta</taxon>
        <taxon>Tracheophyta</taxon>
        <taxon>Spermatophyta</taxon>
        <taxon>Magnoliopsida</taxon>
        <taxon>eudicotyledons</taxon>
        <taxon>Gunneridae</taxon>
        <taxon>Pentapetalae</taxon>
        <taxon>rosids</taxon>
        <taxon>malvids</taxon>
        <taxon>Malvales</taxon>
        <taxon>Malvaceae</taxon>
        <taxon>Malvoideae</taxon>
        <taxon>Gossypium</taxon>
    </lineage>
</organism>
<name>A0A7J9EDX8_9ROSI</name>
<dbReference type="PANTHER" id="PTHR32401">
    <property type="entry name" value="CONCANAVALIN A-LIKE LECTIN FAMILY PROTEIN"/>
    <property type="match status" value="1"/>
</dbReference>
<keyword evidence="3" id="KW-0472">Membrane</keyword>